<keyword evidence="10" id="KW-0472">Membrane</keyword>
<dbReference type="InterPro" id="IPR003594">
    <property type="entry name" value="HATPase_dom"/>
</dbReference>
<feature type="transmembrane region" description="Helical" evidence="10">
    <location>
        <begin position="45"/>
        <end position="65"/>
    </location>
</feature>
<name>A0A239EV80_9ACTN</name>
<protein>
    <recommendedName>
        <fullName evidence="2">histidine kinase</fullName>
        <ecNumber evidence="2">2.7.13.3</ecNumber>
    </recommendedName>
</protein>
<accession>A0A239EV80</accession>
<dbReference type="SMART" id="SM00387">
    <property type="entry name" value="HATPase_c"/>
    <property type="match status" value="1"/>
</dbReference>
<dbReference type="PANTHER" id="PTHR24421">
    <property type="entry name" value="NITRATE/NITRITE SENSOR PROTEIN NARX-RELATED"/>
    <property type="match status" value="1"/>
</dbReference>
<keyword evidence="9" id="KW-0175">Coiled coil</keyword>
<evidence type="ECO:0000256" key="6">
    <source>
        <dbReference type="ARBA" id="ARBA00022777"/>
    </source>
</evidence>
<keyword evidence="4" id="KW-0808">Transferase</keyword>
<evidence type="ECO:0000313" key="13">
    <source>
        <dbReference type="Proteomes" id="UP000198282"/>
    </source>
</evidence>
<dbReference type="GO" id="GO:0000155">
    <property type="term" value="F:phosphorelay sensor kinase activity"/>
    <property type="evidence" value="ECO:0007669"/>
    <property type="project" value="InterPro"/>
</dbReference>
<evidence type="ECO:0000256" key="1">
    <source>
        <dbReference type="ARBA" id="ARBA00000085"/>
    </source>
</evidence>
<evidence type="ECO:0000256" key="5">
    <source>
        <dbReference type="ARBA" id="ARBA00022741"/>
    </source>
</evidence>
<dbReference type="EMBL" id="FZOD01000010">
    <property type="protein sequence ID" value="SNS48519.1"/>
    <property type="molecule type" value="Genomic_DNA"/>
</dbReference>
<evidence type="ECO:0000256" key="4">
    <source>
        <dbReference type="ARBA" id="ARBA00022679"/>
    </source>
</evidence>
<gene>
    <name evidence="12" type="ORF">SAMN05216276_101083</name>
</gene>
<dbReference type="Pfam" id="PF02518">
    <property type="entry name" value="HATPase_c"/>
    <property type="match status" value="1"/>
</dbReference>
<evidence type="ECO:0000256" key="8">
    <source>
        <dbReference type="ARBA" id="ARBA00023012"/>
    </source>
</evidence>
<feature type="transmembrane region" description="Helical" evidence="10">
    <location>
        <begin position="20"/>
        <end position="38"/>
    </location>
</feature>
<feature type="domain" description="Histidine kinase/HSP90-like ATPase" evidence="11">
    <location>
        <begin position="272"/>
        <end position="365"/>
    </location>
</feature>
<dbReference type="GO" id="GO:0005524">
    <property type="term" value="F:ATP binding"/>
    <property type="evidence" value="ECO:0007669"/>
    <property type="project" value="UniProtKB-KW"/>
</dbReference>
<keyword evidence="10" id="KW-1133">Transmembrane helix</keyword>
<evidence type="ECO:0000256" key="7">
    <source>
        <dbReference type="ARBA" id="ARBA00022840"/>
    </source>
</evidence>
<dbReference type="Pfam" id="PF07730">
    <property type="entry name" value="HisKA_3"/>
    <property type="match status" value="1"/>
</dbReference>
<dbReference type="InterPro" id="IPR050482">
    <property type="entry name" value="Sensor_HK_TwoCompSys"/>
</dbReference>
<dbReference type="AlphaFoldDB" id="A0A239EV80"/>
<dbReference type="PANTHER" id="PTHR24421:SF10">
    <property type="entry name" value="NITRATE_NITRITE SENSOR PROTEIN NARQ"/>
    <property type="match status" value="1"/>
</dbReference>
<dbReference type="Proteomes" id="UP000198282">
    <property type="component" value="Unassembled WGS sequence"/>
</dbReference>
<dbReference type="EC" id="2.7.13.3" evidence="2"/>
<evidence type="ECO:0000256" key="10">
    <source>
        <dbReference type="SAM" id="Phobius"/>
    </source>
</evidence>
<keyword evidence="6 12" id="KW-0418">Kinase</keyword>
<dbReference type="SUPFAM" id="SSF55874">
    <property type="entry name" value="ATPase domain of HSP90 chaperone/DNA topoisomerase II/histidine kinase"/>
    <property type="match status" value="1"/>
</dbReference>
<keyword evidence="13" id="KW-1185">Reference proteome</keyword>
<dbReference type="Gene3D" id="1.20.5.1930">
    <property type="match status" value="1"/>
</dbReference>
<dbReference type="CDD" id="cd16917">
    <property type="entry name" value="HATPase_UhpB-NarQ-NarX-like"/>
    <property type="match status" value="1"/>
</dbReference>
<dbReference type="Gene3D" id="3.30.565.10">
    <property type="entry name" value="Histidine kinase-like ATPase, C-terminal domain"/>
    <property type="match status" value="1"/>
</dbReference>
<evidence type="ECO:0000256" key="3">
    <source>
        <dbReference type="ARBA" id="ARBA00022553"/>
    </source>
</evidence>
<keyword evidence="7" id="KW-0067">ATP-binding</keyword>
<reference evidence="12 13" key="1">
    <citation type="submission" date="2017-06" db="EMBL/GenBank/DDBJ databases">
        <authorList>
            <person name="Kim H.J."/>
            <person name="Triplett B.A."/>
        </authorList>
    </citation>
    <scope>NUCLEOTIDE SEQUENCE [LARGE SCALE GENOMIC DNA]</scope>
    <source>
        <strain evidence="12 13">CGMCC 4.2132</strain>
    </source>
</reference>
<dbReference type="GO" id="GO:0046983">
    <property type="term" value="F:protein dimerization activity"/>
    <property type="evidence" value="ECO:0007669"/>
    <property type="project" value="InterPro"/>
</dbReference>
<proteinExistence type="predicted"/>
<keyword evidence="8" id="KW-0902">Two-component regulatory system</keyword>
<feature type="coiled-coil region" evidence="9">
    <location>
        <begin position="132"/>
        <end position="166"/>
    </location>
</feature>
<organism evidence="12 13">
    <name type="scientific">Streptosporangium subroseum</name>
    <dbReference type="NCBI Taxonomy" id="106412"/>
    <lineage>
        <taxon>Bacteria</taxon>
        <taxon>Bacillati</taxon>
        <taxon>Actinomycetota</taxon>
        <taxon>Actinomycetes</taxon>
        <taxon>Streptosporangiales</taxon>
        <taxon>Streptosporangiaceae</taxon>
        <taxon>Streptosporangium</taxon>
    </lineage>
</organism>
<feature type="transmembrane region" description="Helical" evidence="10">
    <location>
        <begin position="77"/>
        <end position="100"/>
    </location>
</feature>
<keyword evidence="3" id="KW-0597">Phosphoprotein</keyword>
<dbReference type="InterPro" id="IPR036890">
    <property type="entry name" value="HATPase_C_sf"/>
</dbReference>
<keyword evidence="10" id="KW-0812">Transmembrane</keyword>
<dbReference type="GO" id="GO:0016020">
    <property type="term" value="C:membrane"/>
    <property type="evidence" value="ECO:0007669"/>
    <property type="project" value="InterPro"/>
</dbReference>
<evidence type="ECO:0000313" key="12">
    <source>
        <dbReference type="EMBL" id="SNS48519.1"/>
    </source>
</evidence>
<dbReference type="InterPro" id="IPR011712">
    <property type="entry name" value="Sig_transdc_His_kin_sub3_dim/P"/>
</dbReference>
<evidence type="ECO:0000256" key="2">
    <source>
        <dbReference type="ARBA" id="ARBA00012438"/>
    </source>
</evidence>
<evidence type="ECO:0000256" key="9">
    <source>
        <dbReference type="SAM" id="Coils"/>
    </source>
</evidence>
<sequence>MFLLSWASAEGFLGTRASVGTPVVLVVAALSGVATGLAPRRRGPLFVMAAVGWALLAMWPAPLLASYHAAVLVRRRAYLAGYLAGTLAVMGVGILIALDIGGDRAMNTATPGNAVLTALLLIGLPLTVGLWLDARRLAFTALRDRAERLEREQEARTEQVRAQERARIAREMHDVVAHKISLLVLHAGALEVSTPDDTTRETATLLRSIGREALVNLREVLGVLRSPYHAADAVLAPQPVLEDLDRLLDQSRTAGVPITRHDKGDVRALPSTVERTAYRVVQEALTNIHKHAGNAATQVTLRYLGGHLKVTVSNDPPERRVGSLPGSGTGLAGLRERVELLGGTLEARHRPDGGFEVHARIPVAPVGALA</sequence>
<comment type="catalytic activity">
    <reaction evidence="1">
        <text>ATP + protein L-histidine = ADP + protein N-phospho-L-histidine.</text>
        <dbReference type="EC" id="2.7.13.3"/>
    </reaction>
</comment>
<keyword evidence="5" id="KW-0547">Nucleotide-binding</keyword>
<feature type="transmembrane region" description="Helical" evidence="10">
    <location>
        <begin position="112"/>
        <end position="132"/>
    </location>
</feature>
<evidence type="ECO:0000259" key="11">
    <source>
        <dbReference type="SMART" id="SM00387"/>
    </source>
</evidence>